<feature type="region of interest" description="Disordered" evidence="1">
    <location>
        <begin position="74"/>
        <end position="101"/>
    </location>
</feature>
<keyword evidence="3" id="KW-1185">Reference proteome</keyword>
<proteinExistence type="predicted"/>
<organism evidence="2 3">
    <name type="scientific">Desulfoluna butyratoxydans</name>
    <dbReference type="NCBI Taxonomy" id="231438"/>
    <lineage>
        <taxon>Bacteria</taxon>
        <taxon>Pseudomonadati</taxon>
        <taxon>Thermodesulfobacteriota</taxon>
        <taxon>Desulfobacteria</taxon>
        <taxon>Desulfobacterales</taxon>
        <taxon>Desulfolunaceae</taxon>
        <taxon>Desulfoluna</taxon>
    </lineage>
</organism>
<gene>
    <name evidence="2" type="ORF">MSL71_44300</name>
</gene>
<accession>A0A4U8YS68</accession>
<dbReference type="Proteomes" id="UP000507962">
    <property type="component" value="Unassembled WGS sequence"/>
</dbReference>
<reference evidence="2 3" key="1">
    <citation type="submission" date="2019-03" db="EMBL/GenBank/DDBJ databases">
        <authorList>
            <person name="Nijsse B."/>
        </authorList>
    </citation>
    <scope>NUCLEOTIDE SEQUENCE [LARGE SCALE GENOMIC DNA]</scope>
    <source>
        <strain evidence="2">Desulfoluna butyratoxydans MSL71</strain>
    </source>
</reference>
<dbReference type="EMBL" id="CAADHO010000011">
    <property type="protein sequence ID" value="VFQ46760.1"/>
    <property type="molecule type" value="Genomic_DNA"/>
</dbReference>
<dbReference type="AlphaFoldDB" id="A0A4U8YS68"/>
<evidence type="ECO:0000313" key="2">
    <source>
        <dbReference type="EMBL" id="VFQ46760.1"/>
    </source>
</evidence>
<dbReference type="RefSeq" id="WP_180145134.1">
    <property type="nucleotide sequence ID" value="NZ_CAADHO010000011.1"/>
</dbReference>
<protein>
    <submittedName>
        <fullName evidence="2">Uncharacterized protein</fullName>
    </submittedName>
</protein>
<feature type="compositionally biased region" description="Basic and acidic residues" evidence="1">
    <location>
        <begin position="76"/>
        <end position="93"/>
    </location>
</feature>
<name>A0A4U8YS68_9BACT</name>
<feature type="region of interest" description="Disordered" evidence="1">
    <location>
        <begin position="1"/>
        <end position="22"/>
    </location>
</feature>
<sequence length="115" mass="12746">MLKPFSTNHDIKGKATGFSITNSEGKERKFALTDNTLPESRTDRPQSCFVRAPFSLLFKGAECTCSSRGRVTIRPPAKEDASGFETTEPRDENGNEAPRLRFQAVFNSNSGLWST</sequence>
<evidence type="ECO:0000313" key="3">
    <source>
        <dbReference type="Proteomes" id="UP000507962"/>
    </source>
</evidence>
<evidence type="ECO:0000256" key="1">
    <source>
        <dbReference type="SAM" id="MobiDB-lite"/>
    </source>
</evidence>